<feature type="transmembrane region" description="Helical" evidence="7">
    <location>
        <begin position="288"/>
        <end position="305"/>
    </location>
</feature>
<feature type="domain" description="MacB-like periplasmic core" evidence="9">
    <location>
        <begin position="20"/>
        <end position="225"/>
    </location>
</feature>
<evidence type="ECO:0000259" key="8">
    <source>
        <dbReference type="Pfam" id="PF02687"/>
    </source>
</evidence>
<dbReference type="GO" id="GO:0005886">
    <property type="term" value="C:plasma membrane"/>
    <property type="evidence" value="ECO:0007669"/>
    <property type="project" value="UniProtKB-SubCell"/>
</dbReference>
<dbReference type="InterPro" id="IPR025857">
    <property type="entry name" value="MacB_PCD"/>
</dbReference>
<sequence length="377" mass="41123">MNYVALKMLFGDRPKYLMLLAGLTFSTMLIVQQGSIFWGLMTWSQSGITNVNAPVWVTDSNINQVEEIKPLADTTVNMVRSVSGVEWAVPLYKGVQRARLRDGNYEQIALVGIESSTLIGRPARVLEGHIEELRSPDAVAIDQLGVERLGGPKNIHLGTTFEINDHRVRVVAIVQTQKSFQNFPFVYTTYERALSVTPEERRKLSYVLASPVSGISPEELAGRIHEQTGLGAFTEDQFGWKTIRWILQNTGIGVNFGTTVLLGFIVGMAISGQTFYLFTVENLPQFGALKAIGASTGMLARMILLQSFTVGSIGYGVGVGLATLFGLTVAGGDRLPFKETWPLLVGVAVALLLICSVSSVISIRKLAKLEPAIVFRG</sequence>
<evidence type="ECO:0000256" key="6">
    <source>
        <dbReference type="ARBA" id="ARBA00023136"/>
    </source>
</evidence>
<feature type="transmembrane region" description="Helical" evidence="7">
    <location>
        <begin position="16"/>
        <end position="40"/>
    </location>
</feature>
<feature type="domain" description="ABC3 transporter permease C-terminal" evidence="8">
    <location>
        <begin position="260"/>
        <end position="371"/>
    </location>
</feature>
<dbReference type="PANTHER" id="PTHR43738:SF1">
    <property type="entry name" value="HEMIN TRANSPORT SYSTEM PERMEASE PROTEIN HRTB-RELATED"/>
    <property type="match status" value="1"/>
</dbReference>
<protein>
    <submittedName>
        <fullName evidence="10">ABC transporter permease</fullName>
    </submittedName>
</protein>
<dbReference type="KEGG" id="nneo:PQG83_13100"/>
<dbReference type="RefSeq" id="WP_312741789.1">
    <property type="nucleotide sequence ID" value="NZ_CP116968.1"/>
</dbReference>
<organism evidence="10 11">
    <name type="scientific">Candidatus Nitrospira neomarina</name>
    <dbReference type="NCBI Taxonomy" id="3020899"/>
    <lineage>
        <taxon>Bacteria</taxon>
        <taxon>Pseudomonadati</taxon>
        <taxon>Nitrospirota</taxon>
        <taxon>Nitrospiria</taxon>
        <taxon>Nitrospirales</taxon>
        <taxon>Nitrospiraceae</taxon>
        <taxon>Nitrospira</taxon>
    </lineage>
</organism>
<name>A0AA96GIC7_9BACT</name>
<keyword evidence="6 7" id="KW-0472">Membrane</keyword>
<keyword evidence="11" id="KW-1185">Reference proteome</keyword>
<feature type="transmembrane region" description="Helical" evidence="7">
    <location>
        <begin position="343"/>
        <end position="363"/>
    </location>
</feature>
<dbReference type="EMBL" id="CP116968">
    <property type="protein sequence ID" value="WNM60695.1"/>
    <property type="molecule type" value="Genomic_DNA"/>
</dbReference>
<dbReference type="InterPro" id="IPR051125">
    <property type="entry name" value="ABC-4/HrtB_transporter"/>
</dbReference>
<accession>A0AA96GIC7</accession>
<reference evidence="10 11" key="1">
    <citation type="submission" date="2023-01" db="EMBL/GenBank/DDBJ databases">
        <title>Cultivation and genomic characterization of new, ubiquitous marine nitrite-oxidizing bacteria from the Nitrospirales.</title>
        <authorList>
            <person name="Mueller A.J."/>
            <person name="Daebeler A."/>
            <person name="Herbold C.W."/>
            <person name="Kirkegaard R.H."/>
            <person name="Daims H."/>
        </authorList>
    </citation>
    <scope>NUCLEOTIDE SEQUENCE [LARGE SCALE GENOMIC DNA]</scope>
    <source>
        <strain evidence="10 11">DK</strain>
    </source>
</reference>
<gene>
    <name evidence="10" type="ORF">PQG83_13100</name>
</gene>
<comment type="subcellular location">
    <subcellularLocation>
        <location evidence="1">Cell membrane</location>
        <topology evidence="1">Multi-pass membrane protein</topology>
    </subcellularLocation>
</comment>
<dbReference type="Proteomes" id="UP001302494">
    <property type="component" value="Chromosome"/>
</dbReference>
<evidence type="ECO:0000256" key="2">
    <source>
        <dbReference type="ARBA" id="ARBA00022448"/>
    </source>
</evidence>
<feature type="transmembrane region" description="Helical" evidence="7">
    <location>
        <begin position="312"/>
        <end position="331"/>
    </location>
</feature>
<keyword evidence="5 7" id="KW-1133">Transmembrane helix</keyword>
<dbReference type="InterPro" id="IPR003838">
    <property type="entry name" value="ABC3_permease_C"/>
</dbReference>
<proteinExistence type="predicted"/>
<dbReference type="Pfam" id="PF02687">
    <property type="entry name" value="FtsX"/>
    <property type="match status" value="1"/>
</dbReference>
<evidence type="ECO:0000313" key="10">
    <source>
        <dbReference type="EMBL" id="WNM60695.1"/>
    </source>
</evidence>
<dbReference type="AlphaFoldDB" id="A0AA96GIC7"/>
<keyword evidence="4 7" id="KW-0812">Transmembrane</keyword>
<keyword evidence="3" id="KW-1003">Cell membrane</keyword>
<evidence type="ECO:0000256" key="7">
    <source>
        <dbReference type="SAM" id="Phobius"/>
    </source>
</evidence>
<feature type="transmembrane region" description="Helical" evidence="7">
    <location>
        <begin position="252"/>
        <end position="276"/>
    </location>
</feature>
<evidence type="ECO:0000259" key="9">
    <source>
        <dbReference type="Pfam" id="PF12704"/>
    </source>
</evidence>
<evidence type="ECO:0000256" key="4">
    <source>
        <dbReference type="ARBA" id="ARBA00022692"/>
    </source>
</evidence>
<dbReference type="Pfam" id="PF12704">
    <property type="entry name" value="MacB_PCD"/>
    <property type="match status" value="1"/>
</dbReference>
<evidence type="ECO:0000256" key="1">
    <source>
        <dbReference type="ARBA" id="ARBA00004651"/>
    </source>
</evidence>
<dbReference type="PANTHER" id="PTHR43738">
    <property type="entry name" value="ABC TRANSPORTER, MEMBRANE PROTEIN"/>
    <property type="match status" value="1"/>
</dbReference>
<keyword evidence="2" id="KW-0813">Transport</keyword>
<evidence type="ECO:0000313" key="11">
    <source>
        <dbReference type="Proteomes" id="UP001302494"/>
    </source>
</evidence>
<evidence type="ECO:0000256" key="5">
    <source>
        <dbReference type="ARBA" id="ARBA00022989"/>
    </source>
</evidence>
<evidence type="ECO:0000256" key="3">
    <source>
        <dbReference type="ARBA" id="ARBA00022475"/>
    </source>
</evidence>